<accession>A0A9W7E5G7</accession>
<organism evidence="1 2">
    <name type="scientific">Triparma retinervis</name>
    <dbReference type="NCBI Taxonomy" id="2557542"/>
    <lineage>
        <taxon>Eukaryota</taxon>
        <taxon>Sar</taxon>
        <taxon>Stramenopiles</taxon>
        <taxon>Ochrophyta</taxon>
        <taxon>Bolidophyceae</taxon>
        <taxon>Parmales</taxon>
        <taxon>Triparmaceae</taxon>
        <taxon>Triparma</taxon>
    </lineage>
</organism>
<evidence type="ECO:0000313" key="2">
    <source>
        <dbReference type="Proteomes" id="UP001165082"/>
    </source>
</evidence>
<dbReference type="AlphaFoldDB" id="A0A9W7E5G7"/>
<dbReference type="Proteomes" id="UP001165082">
    <property type="component" value="Unassembled WGS sequence"/>
</dbReference>
<comment type="caution">
    <text evidence="1">The sequence shown here is derived from an EMBL/GenBank/DDBJ whole genome shotgun (WGS) entry which is preliminary data.</text>
</comment>
<reference evidence="1" key="1">
    <citation type="submission" date="2022-07" db="EMBL/GenBank/DDBJ databases">
        <title>Genome analysis of Parmales, a sister group of diatoms, reveals the evolutionary specialization of diatoms from phago-mixotrophs to photoautotrophs.</title>
        <authorList>
            <person name="Ban H."/>
            <person name="Sato S."/>
            <person name="Yoshikawa S."/>
            <person name="Kazumasa Y."/>
            <person name="Nakamura Y."/>
            <person name="Ichinomiya M."/>
            <person name="Saitoh K."/>
            <person name="Sato N."/>
            <person name="Blanc-Mathieu R."/>
            <person name="Endo H."/>
            <person name="Kuwata A."/>
            <person name="Ogata H."/>
        </authorList>
    </citation>
    <scope>NUCLEOTIDE SEQUENCE</scope>
</reference>
<evidence type="ECO:0000313" key="1">
    <source>
        <dbReference type="EMBL" id="GMH68929.1"/>
    </source>
</evidence>
<proteinExistence type="predicted"/>
<gene>
    <name evidence="1" type="ORF">TrRE_jg11864</name>
</gene>
<dbReference type="OrthoDB" id="46180at2759"/>
<name>A0A9W7E5G7_9STRA</name>
<dbReference type="EMBL" id="BRXZ01001347">
    <property type="protein sequence ID" value="GMH68929.1"/>
    <property type="molecule type" value="Genomic_DNA"/>
</dbReference>
<protein>
    <submittedName>
        <fullName evidence="1">Uncharacterized protein</fullName>
    </submittedName>
</protein>
<sequence>MEKRLKECDSLSAKLSECRSSAEKSKANSSSSRGWFVNFSTSKKAPVSPPPSTCNKEAHALWSCRALALGCYGEVKLLQACRRETKGECKEEQVGMGRCIMEKREGMREYVKGKKRT</sequence>
<keyword evidence="2" id="KW-1185">Reference proteome</keyword>